<evidence type="ECO:0000256" key="2">
    <source>
        <dbReference type="ARBA" id="ARBA00010072"/>
    </source>
</evidence>
<dbReference type="OrthoDB" id="6534575at2"/>
<evidence type="ECO:0000256" key="8">
    <source>
        <dbReference type="RuleBase" id="RU363032"/>
    </source>
</evidence>
<dbReference type="CDD" id="cd06261">
    <property type="entry name" value="TM_PBP2"/>
    <property type="match status" value="1"/>
</dbReference>
<evidence type="ECO:0000259" key="9">
    <source>
        <dbReference type="PROSITE" id="PS50928"/>
    </source>
</evidence>
<evidence type="ECO:0000256" key="4">
    <source>
        <dbReference type="ARBA" id="ARBA00022475"/>
    </source>
</evidence>
<dbReference type="InterPro" id="IPR043429">
    <property type="entry name" value="ArtM/GltK/GlnP/TcyL/YhdX-like"/>
</dbReference>
<dbReference type="Pfam" id="PF00528">
    <property type="entry name" value="BPD_transp_1"/>
    <property type="match status" value="1"/>
</dbReference>
<keyword evidence="3 8" id="KW-0813">Transport</keyword>
<dbReference type="InterPro" id="IPR000515">
    <property type="entry name" value="MetI-like"/>
</dbReference>
<dbReference type="EMBL" id="FNYE01000045">
    <property type="protein sequence ID" value="SEK09562.1"/>
    <property type="molecule type" value="Genomic_DNA"/>
</dbReference>
<dbReference type="InterPro" id="IPR035906">
    <property type="entry name" value="MetI-like_sf"/>
</dbReference>
<dbReference type="PANTHER" id="PTHR30614:SF47">
    <property type="entry name" value="ABC TRANSPORTER PERMEASE"/>
    <property type="match status" value="1"/>
</dbReference>
<keyword evidence="4" id="KW-1003">Cell membrane</keyword>
<accession>A0A1H7EBW0</accession>
<dbReference type="SUPFAM" id="SSF161098">
    <property type="entry name" value="MetI-like"/>
    <property type="match status" value="1"/>
</dbReference>
<feature type="transmembrane region" description="Helical" evidence="8">
    <location>
        <begin position="60"/>
        <end position="80"/>
    </location>
</feature>
<dbReference type="InterPro" id="IPR010065">
    <property type="entry name" value="AA_ABC_transptr_permease_3TM"/>
</dbReference>
<evidence type="ECO:0000256" key="6">
    <source>
        <dbReference type="ARBA" id="ARBA00022989"/>
    </source>
</evidence>
<organism evidence="10 11">
    <name type="scientific">Paraburkholderia diazotrophica</name>
    <dbReference type="NCBI Taxonomy" id="667676"/>
    <lineage>
        <taxon>Bacteria</taxon>
        <taxon>Pseudomonadati</taxon>
        <taxon>Pseudomonadota</taxon>
        <taxon>Betaproteobacteria</taxon>
        <taxon>Burkholderiales</taxon>
        <taxon>Burkholderiaceae</taxon>
        <taxon>Paraburkholderia</taxon>
    </lineage>
</organism>
<keyword evidence="6 8" id="KW-1133">Transmembrane helix</keyword>
<dbReference type="GO" id="GO:0006865">
    <property type="term" value="P:amino acid transport"/>
    <property type="evidence" value="ECO:0007669"/>
    <property type="project" value="TreeGrafter"/>
</dbReference>
<comment type="subcellular location">
    <subcellularLocation>
        <location evidence="1">Cell inner membrane</location>
        <topology evidence="1">Multi-pass membrane protein</topology>
    </subcellularLocation>
    <subcellularLocation>
        <location evidence="8">Cell membrane</location>
        <topology evidence="8">Multi-pass membrane protein</topology>
    </subcellularLocation>
</comment>
<evidence type="ECO:0000256" key="1">
    <source>
        <dbReference type="ARBA" id="ARBA00004429"/>
    </source>
</evidence>
<reference evidence="11" key="1">
    <citation type="submission" date="2016-10" db="EMBL/GenBank/DDBJ databases">
        <authorList>
            <person name="Varghese N."/>
            <person name="Submissions S."/>
        </authorList>
    </citation>
    <scope>NUCLEOTIDE SEQUENCE [LARGE SCALE GENOMIC DNA]</scope>
    <source>
        <strain evidence="11">LMG 26031</strain>
    </source>
</reference>
<protein>
    <submittedName>
        <fullName evidence="10">Amino acid ABC transporter membrane protein 1, PAAT family</fullName>
    </submittedName>
</protein>
<dbReference type="GO" id="GO:0043190">
    <property type="term" value="C:ATP-binding cassette (ABC) transporter complex"/>
    <property type="evidence" value="ECO:0007669"/>
    <property type="project" value="InterPro"/>
</dbReference>
<keyword evidence="7 8" id="KW-0472">Membrane</keyword>
<feature type="transmembrane region" description="Helical" evidence="8">
    <location>
        <begin position="20"/>
        <end position="48"/>
    </location>
</feature>
<evidence type="ECO:0000313" key="11">
    <source>
        <dbReference type="Proteomes" id="UP000198866"/>
    </source>
</evidence>
<dbReference type="RefSeq" id="WP_090873264.1">
    <property type="nucleotide sequence ID" value="NZ_FNYE01000045.1"/>
</dbReference>
<dbReference type="PANTHER" id="PTHR30614">
    <property type="entry name" value="MEMBRANE COMPONENT OF AMINO ACID ABC TRANSPORTER"/>
    <property type="match status" value="1"/>
</dbReference>
<evidence type="ECO:0000313" key="10">
    <source>
        <dbReference type="EMBL" id="SEK09562.1"/>
    </source>
</evidence>
<dbReference type="Gene3D" id="1.10.3720.10">
    <property type="entry name" value="MetI-like"/>
    <property type="match status" value="1"/>
</dbReference>
<gene>
    <name evidence="10" type="ORF">SAMN05192539_10454</name>
</gene>
<name>A0A1H7EBW0_9BURK</name>
<keyword evidence="5 8" id="KW-0812">Transmembrane</keyword>
<feature type="domain" description="ABC transmembrane type-1" evidence="9">
    <location>
        <begin position="22"/>
        <end position="219"/>
    </location>
</feature>
<sequence>MPTLNLSALLSGQYGQWLVSGFLMSIKLSVLAFAFSLPLGIVVALTRLAPIAFIRGLGQAYVEAIRNVPLLAHMLFWYFGAPELLPLVIKTWLYNKNYEAASALIALVLYTSAYMAEDIRSGIRSIPKEQLEASRALGFGFLQAMRLVVLPQSLRVTVPPLVNQTLNLWKNSSIAMVIGVAELMYQAQQVESATFRGFESFGVATAAYLTVSIAITLFSAWYQQRYPVRSM</sequence>
<dbReference type="STRING" id="667676.SAMN05192539_10454"/>
<dbReference type="PROSITE" id="PS50928">
    <property type="entry name" value="ABC_TM1"/>
    <property type="match status" value="1"/>
</dbReference>
<dbReference type="AlphaFoldDB" id="A0A1H7EBW0"/>
<evidence type="ECO:0000256" key="7">
    <source>
        <dbReference type="ARBA" id="ARBA00023136"/>
    </source>
</evidence>
<keyword evidence="11" id="KW-1185">Reference proteome</keyword>
<evidence type="ECO:0000256" key="5">
    <source>
        <dbReference type="ARBA" id="ARBA00022692"/>
    </source>
</evidence>
<feature type="transmembrane region" description="Helical" evidence="8">
    <location>
        <begin position="201"/>
        <end position="222"/>
    </location>
</feature>
<evidence type="ECO:0000256" key="3">
    <source>
        <dbReference type="ARBA" id="ARBA00022448"/>
    </source>
</evidence>
<dbReference type="NCBIfam" id="TIGR01726">
    <property type="entry name" value="HEQRo_perm_3TM"/>
    <property type="match status" value="1"/>
</dbReference>
<dbReference type="GO" id="GO:0022857">
    <property type="term" value="F:transmembrane transporter activity"/>
    <property type="evidence" value="ECO:0007669"/>
    <property type="project" value="InterPro"/>
</dbReference>
<dbReference type="Proteomes" id="UP000198866">
    <property type="component" value="Unassembled WGS sequence"/>
</dbReference>
<comment type="similarity">
    <text evidence="2">Belongs to the binding-protein-dependent transport system permease family. HisMQ subfamily.</text>
</comment>
<proteinExistence type="inferred from homology"/>